<feature type="transmembrane region" description="Helical" evidence="4">
    <location>
        <begin position="250"/>
        <end position="271"/>
    </location>
</feature>
<dbReference type="EMBL" id="AP014545">
    <property type="protein sequence ID" value="BBB25854.1"/>
    <property type="molecule type" value="Genomic_DNA"/>
</dbReference>
<proteinExistence type="predicted"/>
<dbReference type="Gene3D" id="1.20.1250.20">
    <property type="entry name" value="MFS general substrate transporter like domains"/>
    <property type="match status" value="2"/>
</dbReference>
<feature type="transmembrane region" description="Helical" evidence="4">
    <location>
        <begin position="222"/>
        <end position="244"/>
    </location>
</feature>
<feature type="transmembrane region" description="Helical" evidence="4">
    <location>
        <begin position="114"/>
        <end position="130"/>
    </location>
</feature>
<protein>
    <submittedName>
        <fullName evidence="5">Transporter, MFS superfamily</fullName>
    </submittedName>
</protein>
<dbReference type="SUPFAM" id="SSF103473">
    <property type="entry name" value="MFS general substrate transporter"/>
    <property type="match status" value="1"/>
</dbReference>
<dbReference type="Proteomes" id="UP000595663">
    <property type="component" value="Chromosome"/>
</dbReference>
<accession>A0A7R6P4P2</accession>
<dbReference type="GO" id="GO:0022857">
    <property type="term" value="F:transmembrane transporter activity"/>
    <property type="evidence" value="ECO:0007669"/>
    <property type="project" value="InterPro"/>
</dbReference>
<gene>
    <name evidence="5" type="ORF">AMJAP_1259</name>
</gene>
<feature type="transmembrane region" description="Helical" evidence="4">
    <location>
        <begin position="365"/>
        <end position="389"/>
    </location>
</feature>
<keyword evidence="1 4" id="KW-0812">Transmembrane</keyword>
<feature type="transmembrane region" description="Helical" evidence="4">
    <location>
        <begin position="151"/>
        <end position="171"/>
    </location>
</feature>
<sequence>MLSDITFAYSTYTYSGEIAVNLIRRPEMFLFLMAAAMPLSMGVWMALLNNFSIEQAAFTGVEIGILQSLREIPGFLSFAAVLLLVLLREQTLALVSMLLLGLGTAMTGFFPTEIGLYCTTVLMSLGFHYYETMNQSLSLQLFSQEEAPHRLGQMVAIGSFASLIAFGLVWLALDVYGLEMKTVYLLGGGMTVGITLFCWLAFPRMTGKVEQHKKLVVRKRYWLYYALVFMGGARRQIFMVFASFLMVEKFGFSAGEISIMFLVNGALNMFFAPKIGKLIGHWGERKTLTAEYIGLIAVFTAYAIVSNPWIAVGLYIADHLLFSMAIAQKTYLQKIADPKDLASTAGVSFTINHIAAVVLPAAYGLLWIFSPAAVFLTGAAMGGVSLVLARMVPEKPGPGVETVRFKGAVVETH</sequence>
<organism evidence="5 6">
    <name type="scientific">Amphritea japonica ATCC BAA-1530</name>
    <dbReference type="NCBI Taxonomy" id="1278309"/>
    <lineage>
        <taxon>Bacteria</taxon>
        <taxon>Pseudomonadati</taxon>
        <taxon>Pseudomonadota</taxon>
        <taxon>Gammaproteobacteria</taxon>
        <taxon>Oceanospirillales</taxon>
        <taxon>Oceanospirillaceae</taxon>
        <taxon>Amphritea</taxon>
    </lineage>
</organism>
<evidence type="ECO:0000256" key="1">
    <source>
        <dbReference type="ARBA" id="ARBA00022692"/>
    </source>
</evidence>
<feature type="transmembrane region" description="Helical" evidence="4">
    <location>
        <begin position="183"/>
        <end position="202"/>
    </location>
</feature>
<dbReference type="KEGG" id="ajp:AMJAP_1259"/>
<evidence type="ECO:0000313" key="5">
    <source>
        <dbReference type="EMBL" id="BBB25854.1"/>
    </source>
</evidence>
<feature type="transmembrane region" description="Helical" evidence="4">
    <location>
        <begin position="292"/>
        <end position="316"/>
    </location>
</feature>
<evidence type="ECO:0000256" key="3">
    <source>
        <dbReference type="ARBA" id="ARBA00023136"/>
    </source>
</evidence>
<dbReference type="AlphaFoldDB" id="A0A7R6P4P2"/>
<feature type="transmembrane region" description="Helical" evidence="4">
    <location>
        <begin position="28"/>
        <end position="48"/>
    </location>
</feature>
<reference evidence="5 6" key="1">
    <citation type="journal article" date="2008" name="Int. J. Syst. Evol. Microbiol.">
        <title>Amphritea japonica sp. nov. and Amphritea balenae sp. nov., isolated from the sediment adjacent to sperm whale carcasses off Kagoshima, Japan.</title>
        <authorList>
            <person name="Miyazaki M."/>
            <person name="Nogi Y."/>
            <person name="Fujiwara Y."/>
            <person name="Kawato M."/>
            <person name="Nagahama T."/>
            <person name="Kubokawa K."/>
            <person name="Horikoshi K."/>
        </authorList>
    </citation>
    <scope>NUCLEOTIDE SEQUENCE [LARGE SCALE GENOMIC DNA]</scope>
    <source>
        <strain evidence="5 6">ATCC BAA-1530</strain>
    </source>
</reference>
<keyword evidence="3 4" id="KW-0472">Membrane</keyword>
<name>A0A7R6P4P2_9GAMM</name>
<feature type="transmembrane region" description="Helical" evidence="4">
    <location>
        <begin position="92"/>
        <end position="108"/>
    </location>
</feature>
<evidence type="ECO:0000256" key="4">
    <source>
        <dbReference type="SAM" id="Phobius"/>
    </source>
</evidence>
<dbReference type="InterPro" id="IPR036259">
    <property type="entry name" value="MFS_trans_sf"/>
</dbReference>
<keyword evidence="2 4" id="KW-1133">Transmembrane helix</keyword>
<evidence type="ECO:0000313" key="6">
    <source>
        <dbReference type="Proteomes" id="UP000595663"/>
    </source>
</evidence>
<keyword evidence="6" id="KW-1185">Reference proteome</keyword>
<dbReference type="InterPro" id="IPR011701">
    <property type="entry name" value="MFS"/>
</dbReference>
<feature type="transmembrane region" description="Helical" evidence="4">
    <location>
        <begin position="68"/>
        <end position="87"/>
    </location>
</feature>
<dbReference type="OrthoDB" id="9774288at2"/>
<evidence type="ECO:0000256" key="2">
    <source>
        <dbReference type="ARBA" id="ARBA00022989"/>
    </source>
</evidence>
<dbReference type="Pfam" id="PF07690">
    <property type="entry name" value="MFS_1"/>
    <property type="match status" value="1"/>
</dbReference>